<keyword evidence="1" id="KW-0614">Plasmid</keyword>
<dbReference type="Proteomes" id="UP001354989">
    <property type="component" value="Plasmid pPP1"/>
</dbReference>
<evidence type="ECO:0000313" key="2">
    <source>
        <dbReference type="Proteomes" id="UP001354989"/>
    </source>
</evidence>
<accession>A0ABM7VIT3</accession>
<protein>
    <submittedName>
        <fullName evidence="1">Uncharacterized protein</fullName>
    </submittedName>
</protein>
<dbReference type="EMBL" id="AP025293">
    <property type="protein sequence ID" value="BDD00895.1"/>
    <property type="molecule type" value="Genomic_DNA"/>
</dbReference>
<name>A0ABM7VIT3_9BACT</name>
<proteinExistence type="predicted"/>
<reference evidence="1 2" key="1">
    <citation type="submission" date="2021-12" db="EMBL/GenBank/DDBJ databases">
        <title>Genome sequencing of bacteria with rrn-lacking chromosome and rrn-plasmid.</title>
        <authorList>
            <person name="Anda M."/>
            <person name="Iwasaki W."/>
        </authorList>
    </citation>
    <scope>NUCLEOTIDE SEQUENCE [LARGE SCALE GENOMIC DNA]</scope>
    <source>
        <strain evidence="1 2">NBRC 101262</strain>
        <plasmid evidence="1 2">pPP1</plasmid>
    </source>
</reference>
<gene>
    <name evidence="1" type="ORF">PEPS_31750</name>
</gene>
<geneLocation type="plasmid" evidence="1 2">
    <name>pPP1</name>
</geneLocation>
<organism evidence="1 2">
    <name type="scientific">Persicobacter psychrovividus</name>
    <dbReference type="NCBI Taxonomy" id="387638"/>
    <lineage>
        <taxon>Bacteria</taxon>
        <taxon>Pseudomonadati</taxon>
        <taxon>Bacteroidota</taxon>
        <taxon>Cytophagia</taxon>
        <taxon>Cytophagales</taxon>
        <taxon>Persicobacteraceae</taxon>
        <taxon>Persicobacter</taxon>
    </lineage>
</organism>
<sequence>MLKFFMKTKAPLEEAKVKSFLEKKGYELTSDFGITWHVKGQDFSAQDKADLQEFLQQDELAIEWIGQQSFVIKQ</sequence>
<keyword evidence="2" id="KW-1185">Reference proteome</keyword>
<evidence type="ECO:0000313" key="1">
    <source>
        <dbReference type="EMBL" id="BDD00895.1"/>
    </source>
</evidence>